<dbReference type="PANTHER" id="PTHR30349:SF41">
    <property type="entry name" value="INTEGRASE_RECOMBINASE PROTEIN MJ0367-RELATED"/>
    <property type="match status" value="1"/>
</dbReference>
<evidence type="ECO:0000313" key="8">
    <source>
        <dbReference type="EMBL" id="SMX54916.1"/>
    </source>
</evidence>
<dbReference type="InterPro" id="IPR044068">
    <property type="entry name" value="CB"/>
</dbReference>
<dbReference type="PROSITE" id="PS51898">
    <property type="entry name" value="TYR_RECOMBINASE"/>
    <property type="match status" value="1"/>
</dbReference>
<name>A0A1Y6K5R4_9CHLR</name>
<comment type="similarity">
    <text evidence="1">Belongs to the 'phage' integrase family.</text>
</comment>
<gene>
    <name evidence="8" type="ORF">CFX1CAM_1851</name>
</gene>
<evidence type="ECO:0000259" key="7">
    <source>
        <dbReference type="PROSITE" id="PS51900"/>
    </source>
</evidence>
<dbReference type="GO" id="GO:0006310">
    <property type="term" value="P:DNA recombination"/>
    <property type="evidence" value="ECO:0007669"/>
    <property type="project" value="UniProtKB-KW"/>
</dbReference>
<dbReference type="InterPro" id="IPR011010">
    <property type="entry name" value="DNA_brk_join_enz"/>
</dbReference>
<evidence type="ECO:0000256" key="4">
    <source>
        <dbReference type="ARBA" id="ARBA00023172"/>
    </source>
</evidence>
<evidence type="ECO:0000256" key="5">
    <source>
        <dbReference type="PROSITE-ProRule" id="PRU01248"/>
    </source>
</evidence>
<keyword evidence="9" id="KW-1185">Reference proteome</keyword>
<dbReference type="PROSITE" id="PS51900">
    <property type="entry name" value="CB"/>
    <property type="match status" value="1"/>
</dbReference>
<dbReference type="Gene3D" id="1.10.443.10">
    <property type="entry name" value="Intergrase catalytic core"/>
    <property type="match status" value="1"/>
</dbReference>
<dbReference type="EMBL" id="LT859958">
    <property type="protein sequence ID" value="SMX54916.1"/>
    <property type="molecule type" value="Genomic_DNA"/>
</dbReference>
<dbReference type="RefSeq" id="WP_087862719.1">
    <property type="nucleotide sequence ID" value="NZ_LT859958.1"/>
</dbReference>
<dbReference type="GO" id="GO:0003677">
    <property type="term" value="F:DNA binding"/>
    <property type="evidence" value="ECO:0007669"/>
    <property type="project" value="UniProtKB-UniRule"/>
</dbReference>
<dbReference type="PANTHER" id="PTHR30349">
    <property type="entry name" value="PHAGE INTEGRASE-RELATED"/>
    <property type="match status" value="1"/>
</dbReference>
<accession>A0A1Y6K5R4</accession>
<dbReference type="InterPro" id="IPR002104">
    <property type="entry name" value="Integrase_catalytic"/>
</dbReference>
<reference evidence="9" key="1">
    <citation type="submission" date="2017-05" db="EMBL/GenBank/DDBJ databases">
        <authorList>
            <person name="Kirkegaard R."/>
            <person name="Mcilroy J S."/>
        </authorList>
    </citation>
    <scope>NUCLEOTIDE SEQUENCE [LARGE SCALE GENOMIC DNA]</scope>
</reference>
<organism evidence="8 9">
    <name type="scientific">Candidatus Brevifilum fermentans</name>
    <dbReference type="NCBI Taxonomy" id="1986204"/>
    <lineage>
        <taxon>Bacteria</taxon>
        <taxon>Bacillati</taxon>
        <taxon>Chloroflexota</taxon>
        <taxon>Anaerolineae</taxon>
        <taxon>Anaerolineales</taxon>
        <taxon>Anaerolineaceae</taxon>
        <taxon>Candidatus Brevifilum</taxon>
    </lineage>
</organism>
<evidence type="ECO:0000256" key="2">
    <source>
        <dbReference type="ARBA" id="ARBA00022908"/>
    </source>
</evidence>
<keyword evidence="2" id="KW-0229">DNA integration</keyword>
<dbReference type="AlphaFoldDB" id="A0A1Y6K5R4"/>
<protein>
    <recommendedName>
        <fullName evidence="10">Tyrosine recombinase XerC</fullName>
    </recommendedName>
</protein>
<dbReference type="SUPFAM" id="SSF56349">
    <property type="entry name" value="DNA breaking-rejoining enzymes"/>
    <property type="match status" value="1"/>
</dbReference>
<keyword evidence="3 5" id="KW-0238">DNA-binding</keyword>
<dbReference type="KEGG" id="abat:CFX1CAM_1851"/>
<dbReference type="CDD" id="cd00397">
    <property type="entry name" value="DNA_BRE_C"/>
    <property type="match status" value="1"/>
</dbReference>
<feature type="domain" description="Core-binding (CB)" evidence="7">
    <location>
        <begin position="19"/>
        <end position="105"/>
    </location>
</feature>
<evidence type="ECO:0000313" key="9">
    <source>
        <dbReference type="Proteomes" id="UP000195514"/>
    </source>
</evidence>
<evidence type="ECO:0000259" key="6">
    <source>
        <dbReference type="PROSITE" id="PS51898"/>
    </source>
</evidence>
<feature type="domain" description="Tyr recombinase" evidence="6">
    <location>
        <begin position="126"/>
        <end position="309"/>
    </location>
</feature>
<dbReference type="InterPro" id="IPR010998">
    <property type="entry name" value="Integrase_recombinase_N"/>
</dbReference>
<proteinExistence type="inferred from homology"/>
<keyword evidence="4" id="KW-0233">DNA recombination</keyword>
<dbReference type="Proteomes" id="UP000195514">
    <property type="component" value="Chromosome I"/>
</dbReference>
<dbReference type="InterPro" id="IPR004107">
    <property type="entry name" value="Integrase_SAM-like_N"/>
</dbReference>
<dbReference type="Pfam" id="PF00589">
    <property type="entry name" value="Phage_integrase"/>
    <property type="match status" value="1"/>
</dbReference>
<dbReference type="InterPro" id="IPR050090">
    <property type="entry name" value="Tyrosine_recombinase_XerCD"/>
</dbReference>
<dbReference type="GO" id="GO:0015074">
    <property type="term" value="P:DNA integration"/>
    <property type="evidence" value="ECO:0007669"/>
    <property type="project" value="UniProtKB-KW"/>
</dbReference>
<dbReference type="Gene3D" id="1.10.150.130">
    <property type="match status" value="1"/>
</dbReference>
<evidence type="ECO:0000256" key="1">
    <source>
        <dbReference type="ARBA" id="ARBA00008857"/>
    </source>
</evidence>
<dbReference type="InterPro" id="IPR013762">
    <property type="entry name" value="Integrase-like_cat_sf"/>
</dbReference>
<evidence type="ECO:0008006" key="10">
    <source>
        <dbReference type="Google" id="ProtNLM"/>
    </source>
</evidence>
<evidence type="ECO:0000256" key="3">
    <source>
        <dbReference type="ARBA" id="ARBA00023125"/>
    </source>
</evidence>
<dbReference type="Pfam" id="PF02899">
    <property type="entry name" value="Phage_int_SAM_1"/>
    <property type="match status" value="1"/>
</dbReference>
<dbReference type="OrthoDB" id="154678at2"/>
<sequence>MTNQSSDSMSVPAHLHERTHLKPAIQAWMYFLNDKGRSPYTIKAFVADLNLLDTFLPPDITIGEITQKDLENFLNWLENERGIPCSPKSLSRRITSVKSFFRWLQRGGALVNDPADKLPQKTVSSPLPTVLTHPELKTALKTAENMRYGDRPDARPYTLLMLLLETGIKKGECTEINLNHLDVENPQDAFVFIRYTNPRYRYKERKLPLSQQWVEVFEEYAQQYALQDRLFPWTARRLEYILEDISAAAGFEKRISFDMCRWTSVLTDLIEGVPSDKIRQKLGISKIQFREARQKLRSLALQQGYDLGDDPEESPADN</sequence>